<evidence type="ECO:0000313" key="3">
    <source>
        <dbReference type="Proteomes" id="UP000184389"/>
    </source>
</evidence>
<dbReference type="InterPro" id="IPR014238">
    <property type="entry name" value="Spore_YlmC/YmxH"/>
</dbReference>
<accession>A0A1M5XJU0</accession>
<dbReference type="Pfam" id="PF05239">
    <property type="entry name" value="PRC"/>
    <property type="match status" value="1"/>
</dbReference>
<evidence type="ECO:0000259" key="1">
    <source>
        <dbReference type="Pfam" id="PF05239"/>
    </source>
</evidence>
<dbReference type="RefSeq" id="WP_072744373.1">
    <property type="nucleotide sequence ID" value="NZ_FQXR01000007.1"/>
</dbReference>
<gene>
    <name evidence="2" type="ORF">SAMN02745180_01704</name>
</gene>
<sequence>MKLSELGGKEIVNLNDGGRLGIIADSDIIIDEKTGKIISLLVPDPKVQFKLFGEKEEIEIPWNSIRKIGNDMIIVEFEDY</sequence>
<dbReference type="InterPro" id="IPR027275">
    <property type="entry name" value="PRC-brl_dom"/>
</dbReference>
<dbReference type="OrthoDB" id="6024937at2"/>
<name>A0A1M5XJU0_9FIRM</name>
<protein>
    <submittedName>
        <fullName evidence="2">Sporulation protein, YlmC/YmxH family</fullName>
    </submittedName>
</protein>
<keyword evidence="3" id="KW-1185">Reference proteome</keyword>
<reference evidence="2 3" key="1">
    <citation type="submission" date="2016-11" db="EMBL/GenBank/DDBJ databases">
        <authorList>
            <person name="Jaros S."/>
            <person name="Januszkiewicz K."/>
            <person name="Wedrychowicz H."/>
        </authorList>
    </citation>
    <scope>NUCLEOTIDE SEQUENCE [LARGE SCALE GENOMIC DNA]</scope>
    <source>
        <strain evidence="2 3">DSM 13106</strain>
    </source>
</reference>
<dbReference type="Gene3D" id="2.30.30.240">
    <property type="entry name" value="PRC-barrel domain"/>
    <property type="match status" value="1"/>
</dbReference>
<dbReference type="EMBL" id="FQXR01000007">
    <property type="protein sequence ID" value="SHI00107.1"/>
    <property type="molecule type" value="Genomic_DNA"/>
</dbReference>
<feature type="domain" description="PRC-barrel" evidence="1">
    <location>
        <begin position="2"/>
        <end position="76"/>
    </location>
</feature>
<dbReference type="AlphaFoldDB" id="A0A1M5XJU0"/>
<dbReference type="SUPFAM" id="SSF50346">
    <property type="entry name" value="PRC-barrel domain"/>
    <property type="match status" value="1"/>
</dbReference>
<dbReference type="Proteomes" id="UP000184389">
    <property type="component" value="Unassembled WGS sequence"/>
</dbReference>
<dbReference type="NCBIfam" id="TIGR02888">
    <property type="entry name" value="spore_YlmC_YmxH"/>
    <property type="match status" value="1"/>
</dbReference>
<organism evidence="2 3">
    <name type="scientific">Sporanaerobacter acetigenes DSM 13106</name>
    <dbReference type="NCBI Taxonomy" id="1123281"/>
    <lineage>
        <taxon>Bacteria</taxon>
        <taxon>Bacillati</taxon>
        <taxon>Bacillota</taxon>
        <taxon>Tissierellia</taxon>
        <taxon>Tissierellales</taxon>
        <taxon>Sporanaerobacteraceae</taxon>
        <taxon>Sporanaerobacter</taxon>
    </lineage>
</organism>
<dbReference type="STRING" id="1123281.SAMN02745180_01704"/>
<dbReference type="PANTHER" id="PTHR40061:SF1">
    <property type="entry name" value="SPORULATION PROTEIN YLMC-RELATED"/>
    <property type="match status" value="1"/>
</dbReference>
<proteinExistence type="predicted"/>
<dbReference type="PANTHER" id="PTHR40061">
    <property type="entry name" value="SPORULATION PROTEIN YLMC-RELATED"/>
    <property type="match status" value="1"/>
</dbReference>
<dbReference type="InterPro" id="IPR011033">
    <property type="entry name" value="PRC_barrel-like_sf"/>
</dbReference>
<evidence type="ECO:0000313" key="2">
    <source>
        <dbReference type="EMBL" id="SHI00107.1"/>
    </source>
</evidence>